<dbReference type="Pfam" id="PF02606">
    <property type="entry name" value="LpxK"/>
    <property type="match status" value="1"/>
</dbReference>
<dbReference type="RefSeq" id="WP_155193941.1">
    <property type="nucleotide sequence ID" value="NZ_BAAAEA010000002.1"/>
</dbReference>
<keyword evidence="11 13" id="KW-0443">Lipid metabolism</keyword>
<keyword evidence="5 13" id="KW-0444">Lipid biosynthesis</keyword>
<dbReference type="EMBL" id="FXTT01000003">
    <property type="protein sequence ID" value="SMP24810.1"/>
    <property type="molecule type" value="Genomic_DNA"/>
</dbReference>
<dbReference type="NCBIfam" id="TIGR00682">
    <property type="entry name" value="lpxK"/>
    <property type="match status" value="1"/>
</dbReference>
<protein>
    <recommendedName>
        <fullName evidence="4 13">Tetraacyldisaccharide 4'-kinase</fullName>
        <ecNumber evidence="3 13">2.7.1.130</ecNumber>
    </recommendedName>
    <alternativeName>
        <fullName evidence="12 13">Lipid A 4'-kinase</fullName>
    </alternativeName>
</protein>
<evidence type="ECO:0000256" key="7">
    <source>
        <dbReference type="ARBA" id="ARBA00022679"/>
    </source>
</evidence>
<evidence type="ECO:0000256" key="12">
    <source>
        <dbReference type="ARBA" id="ARBA00029757"/>
    </source>
</evidence>
<comment type="catalytic activity">
    <reaction evidence="13">
        <text>a lipid A disaccharide + ATP = a lipid IVA + ADP + H(+)</text>
        <dbReference type="Rhea" id="RHEA:67840"/>
        <dbReference type="ChEBI" id="CHEBI:15378"/>
        <dbReference type="ChEBI" id="CHEBI:30616"/>
        <dbReference type="ChEBI" id="CHEBI:176343"/>
        <dbReference type="ChEBI" id="CHEBI:176425"/>
        <dbReference type="ChEBI" id="CHEBI:456216"/>
        <dbReference type="EC" id="2.7.1.130"/>
    </reaction>
</comment>
<evidence type="ECO:0000256" key="2">
    <source>
        <dbReference type="ARBA" id="ARBA00004870"/>
    </source>
</evidence>
<proteinExistence type="inferred from homology"/>
<evidence type="ECO:0000313" key="15">
    <source>
        <dbReference type="Proteomes" id="UP001157914"/>
    </source>
</evidence>
<evidence type="ECO:0000256" key="1">
    <source>
        <dbReference type="ARBA" id="ARBA00002274"/>
    </source>
</evidence>
<evidence type="ECO:0000256" key="10">
    <source>
        <dbReference type="ARBA" id="ARBA00022840"/>
    </source>
</evidence>
<feature type="binding site" evidence="13">
    <location>
        <begin position="54"/>
        <end position="61"/>
    </location>
    <ligand>
        <name>ATP</name>
        <dbReference type="ChEBI" id="CHEBI:30616"/>
    </ligand>
</feature>
<evidence type="ECO:0000256" key="11">
    <source>
        <dbReference type="ARBA" id="ARBA00023098"/>
    </source>
</evidence>
<comment type="caution">
    <text evidence="14">The sequence shown here is derived from an EMBL/GenBank/DDBJ whole genome shotgun (WGS) entry which is preliminary data.</text>
</comment>
<keyword evidence="15" id="KW-1185">Reference proteome</keyword>
<keyword evidence="6 13" id="KW-0441">Lipid A biosynthesis</keyword>
<evidence type="ECO:0000256" key="4">
    <source>
        <dbReference type="ARBA" id="ARBA00016436"/>
    </source>
</evidence>
<organism evidence="14 15">
    <name type="scientific">Roseibium denhamense</name>
    <dbReference type="NCBI Taxonomy" id="76305"/>
    <lineage>
        <taxon>Bacteria</taxon>
        <taxon>Pseudomonadati</taxon>
        <taxon>Pseudomonadota</taxon>
        <taxon>Alphaproteobacteria</taxon>
        <taxon>Hyphomicrobiales</taxon>
        <taxon>Stappiaceae</taxon>
        <taxon>Roseibium</taxon>
    </lineage>
</organism>
<evidence type="ECO:0000256" key="13">
    <source>
        <dbReference type="HAMAP-Rule" id="MF_00409"/>
    </source>
</evidence>
<dbReference type="HAMAP" id="MF_00409">
    <property type="entry name" value="LpxK"/>
    <property type="match status" value="1"/>
</dbReference>
<keyword evidence="9 13" id="KW-0418">Kinase</keyword>
<dbReference type="Proteomes" id="UP001157914">
    <property type="component" value="Unassembled WGS sequence"/>
</dbReference>
<dbReference type="GO" id="GO:0016301">
    <property type="term" value="F:kinase activity"/>
    <property type="evidence" value="ECO:0007669"/>
    <property type="project" value="UniProtKB-KW"/>
</dbReference>
<dbReference type="InterPro" id="IPR003758">
    <property type="entry name" value="LpxK"/>
</dbReference>
<dbReference type="EC" id="2.7.1.130" evidence="3 13"/>
<dbReference type="SUPFAM" id="SSF52540">
    <property type="entry name" value="P-loop containing nucleoside triphosphate hydrolases"/>
    <property type="match status" value="1"/>
</dbReference>
<gene>
    <name evidence="13" type="primary">lpxK</name>
    <name evidence="14" type="ORF">SAMN06265374_2480</name>
</gene>
<reference evidence="14 15" key="1">
    <citation type="submission" date="2017-05" db="EMBL/GenBank/DDBJ databases">
        <authorList>
            <person name="Varghese N."/>
            <person name="Submissions S."/>
        </authorList>
    </citation>
    <scope>NUCLEOTIDE SEQUENCE [LARGE SCALE GENOMIC DNA]</scope>
    <source>
        <strain evidence="14 15">DSM 15949</strain>
    </source>
</reference>
<dbReference type="PANTHER" id="PTHR42724">
    <property type="entry name" value="TETRAACYLDISACCHARIDE 4'-KINASE"/>
    <property type="match status" value="1"/>
</dbReference>
<evidence type="ECO:0000256" key="9">
    <source>
        <dbReference type="ARBA" id="ARBA00022777"/>
    </source>
</evidence>
<comment type="similarity">
    <text evidence="13">Belongs to the LpxK family.</text>
</comment>
<accession>A0ABY1P3I7</accession>
<evidence type="ECO:0000256" key="6">
    <source>
        <dbReference type="ARBA" id="ARBA00022556"/>
    </source>
</evidence>
<comment type="function">
    <text evidence="1 13">Transfers the gamma-phosphate of ATP to the 4'-position of a tetraacyldisaccharide 1-phosphate intermediate (termed DS-1-P) to form tetraacyldisaccharide 1,4'-bis-phosphate (lipid IVA).</text>
</comment>
<keyword evidence="8 13" id="KW-0547">Nucleotide-binding</keyword>
<keyword evidence="7 13" id="KW-0808">Transferase</keyword>
<dbReference type="InterPro" id="IPR027417">
    <property type="entry name" value="P-loop_NTPase"/>
</dbReference>
<comment type="pathway">
    <text evidence="2 13">Glycolipid biosynthesis; lipid IV(A) biosynthesis; lipid IV(A) from (3R)-3-hydroxytetradecanoyl-[acyl-carrier-protein] and UDP-N-acetyl-alpha-D-glucosamine: step 6/6.</text>
</comment>
<keyword evidence="10 13" id="KW-0067">ATP-binding</keyword>
<dbReference type="PANTHER" id="PTHR42724:SF1">
    <property type="entry name" value="TETRAACYLDISACCHARIDE 4'-KINASE, MITOCHONDRIAL-RELATED"/>
    <property type="match status" value="1"/>
</dbReference>
<sequence length="341" mass="36860">MTKAPEFWWQPNLSAKAALLMPAGWIYGAVAARRMRSRPKAKSRLPVICIGNFVAGGTGKTPFAIRLAERLSEEGHAPGFLLRGYGGKHKGPLPIDPDRHDAAIVGDEALMLASVGPTIVSADRAAGAALAESLEIDILLMDDGFQNPALAKDLTIVLVDAAVGFGNGQCIPAGPLRAPVRAQILKADCLIVVGKGEAAEPAIHLAARKGLPILHAHVEPSRNDALIGRKLFAYAGIGRPEKFFQTLKDQGLDVKQTRAFADHHLFTEQDARALITQAEENGLQLVTTAKDMARLETGSGELMHWLASRSEVLDVDMVIEEEDRLIALINERLRRRQFQTG</sequence>
<evidence type="ECO:0000256" key="3">
    <source>
        <dbReference type="ARBA" id="ARBA00012071"/>
    </source>
</evidence>
<evidence type="ECO:0000313" key="14">
    <source>
        <dbReference type="EMBL" id="SMP24810.1"/>
    </source>
</evidence>
<evidence type="ECO:0000256" key="5">
    <source>
        <dbReference type="ARBA" id="ARBA00022516"/>
    </source>
</evidence>
<evidence type="ECO:0000256" key="8">
    <source>
        <dbReference type="ARBA" id="ARBA00022741"/>
    </source>
</evidence>
<name>A0ABY1P3I7_9HYPH</name>